<dbReference type="CDD" id="cd16935">
    <property type="entry name" value="HATPase_AgrC-ComD-like"/>
    <property type="match status" value="1"/>
</dbReference>
<evidence type="ECO:0000313" key="3">
    <source>
        <dbReference type="EMBL" id="MET3750791.1"/>
    </source>
</evidence>
<dbReference type="InterPro" id="IPR032834">
    <property type="entry name" value="NatK-like_C"/>
</dbReference>
<evidence type="ECO:0000313" key="4">
    <source>
        <dbReference type="Proteomes" id="UP001549106"/>
    </source>
</evidence>
<reference evidence="3 4" key="1">
    <citation type="submission" date="2024-06" db="EMBL/GenBank/DDBJ databases">
        <title>Genomic Encyclopedia of Type Strains, Phase IV (KMG-IV): sequencing the most valuable type-strain genomes for metagenomic binning, comparative biology and taxonomic classification.</title>
        <authorList>
            <person name="Goeker M."/>
        </authorList>
    </citation>
    <scope>NUCLEOTIDE SEQUENCE [LARGE SCALE GENOMIC DNA]</scope>
    <source>
        <strain evidence="3 4">DSM 29492</strain>
    </source>
</reference>
<feature type="transmembrane region" description="Helical" evidence="1">
    <location>
        <begin position="250"/>
        <end position="272"/>
    </location>
</feature>
<feature type="transmembrane region" description="Helical" evidence="1">
    <location>
        <begin position="219"/>
        <end position="238"/>
    </location>
</feature>
<dbReference type="GO" id="GO:0016301">
    <property type="term" value="F:kinase activity"/>
    <property type="evidence" value="ECO:0007669"/>
    <property type="project" value="UniProtKB-KW"/>
</dbReference>
<dbReference type="Proteomes" id="UP001549106">
    <property type="component" value="Unassembled WGS sequence"/>
</dbReference>
<sequence length="489" mass="57849">MKIALYILATFLETGLGIHIFAQAFPKREYMGKNQIAAEVVLISVLILVSYIFSVFFFHGKMKYIWEVLLGICFCFILCIITSRRKVQGKMKIEWGKYCFLSWSVLLLTCQYWCSYYSDLMLIVGNIFPIIFIYVFYQCSVLQAYLWEISYLASISMTKIIYITYMGIFEKRYFKEFFLYPRQHTYQEVLYWLIIELVILLLLKYIPVKFILKEIFKKYKIIVFIFTIAEWQMLRLLVNSGVGRAEKRNFVGILIMTCVGFFASSFVVLISFRKIENTEQKIFEVRNETMQYQYQELNESYERYRHLVHDEKHILCYLKECIHTGKNQEALAFIESSQKSIVDRSRSFWTGITTLDFMLNIKKRKMDTVNIEFSLDAKVSEIPMEDADFIVALGNLLDNAIEAAEQCQKENRKIWMSIQNINEMFLMTLKNTCETQPVEKNNKFVTHKKNADRHGLGVESVRRIMEKYQGEISFEYKSGFFEVSIIITQ</sequence>
<dbReference type="PANTHER" id="PTHR40448:SF1">
    <property type="entry name" value="TWO-COMPONENT SENSOR HISTIDINE KINASE"/>
    <property type="match status" value="1"/>
</dbReference>
<feature type="transmembrane region" description="Helical" evidence="1">
    <location>
        <begin position="120"/>
        <end position="137"/>
    </location>
</feature>
<feature type="transmembrane region" description="Helical" evidence="1">
    <location>
        <begin position="37"/>
        <end position="58"/>
    </location>
</feature>
<dbReference type="RefSeq" id="WP_257464772.1">
    <property type="nucleotide sequence ID" value="NZ_BAABXP010000001.1"/>
</dbReference>
<keyword evidence="1" id="KW-1133">Transmembrane helix</keyword>
<name>A0ABV2M324_9FIRM</name>
<keyword evidence="1" id="KW-0812">Transmembrane</keyword>
<dbReference type="Pfam" id="PF14501">
    <property type="entry name" value="HATPase_c_5"/>
    <property type="match status" value="1"/>
</dbReference>
<keyword evidence="1" id="KW-0472">Membrane</keyword>
<comment type="caution">
    <text evidence="3">The sequence shown here is derived from an EMBL/GenBank/DDBJ whole genome shotgun (WGS) entry which is preliminary data.</text>
</comment>
<keyword evidence="3" id="KW-0808">Transferase</keyword>
<evidence type="ECO:0000259" key="2">
    <source>
        <dbReference type="Pfam" id="PF14501"/>
    </source>
</evidence>
<dbReference type="InterPro" id="IPR036890">
    <property type="entry name" value="HATPase_C_sf"/>
</dbReference>
<feature type="transmembrane region" description="Helical" evidence="1">
    <location>
        <begin position="64"/>
        <end position="83"/>
    </location>
</feature>
<dbReference type="PANTHER" id="PTHR40448">
    <property type="entry name" value="TWO-COMPONENT SENSOR HISTIDINE KINASE"/>
    <property type="match status" value="1"/>
</dbReference>
<feature type="transmembrane region" description="Helical" evidence="1">
    <location>
        <begin position="149"/>
        <end position="169"/>
    </location>
</feature>
<keyword evidence="3" id="KW-0418">Kinase</keyword>
<feature type="domain" description="Sensor histidine kinase NatK-like C-terminal" evidence="2">
    <location>
        <begin position="384"/>
        <end position="487"/>
    </location>
</feature>
<protein>
    <submittedName>
        <fullName evidence="3">Signal transduction histidine kinase</fullName>
    </submittedName>
</protein>
<evidence type="ECO:0000256" key="1">
    <source>
        <dbReference type="SAM" id="Phobius"/>
    </source>
</evidence>
<accession>A0ABV2M324</accession>
<dbReference type="SUPFAM" id="SSF55874">
    <property type="entry name" value="ATPase domain of HSP90 chaperone/DNA topoisomerase II/histidine kinase"/>
    <property type="match status" value="1"/>
</dbReference>
<keyword evidence="4" id="KW-1185">Reference proteome</keyword>
<feature type="transmembrane region" description="Helical" evidence="1">
    <location>
        <begin position="189"/>
        <end position="207"/>
    </location>
</feature>
<gene>
    <name evidence="3" type="ORF">ABID24_002044</name>
</gene>
<organism evidence="3 4">
    <name type="scientific">Blautia caecimuris</name>
    <dbReference type="NCBI Taxonomy" id="1796615"/>
    <lineage>
        <taxon>Bacteria</taxon>
        <taxon>Bacillati</taxon>
        <taxon>Bacillota</taxon>
        <taxon>Clostridia</taxon>
        <taxon>Lachnospirales</taxon>
        <taxon>Lachnospiraceae</taxon>
        <taxon>Blautia</taxon>
    </lineage>
</organism>
<dbReference type="Gene3D" id="3.30.565.10">
    <property type="entry name" value="Histidine kinase-like ATPase, C-terminal domain"/>
    <property type="match status" value="1"/>
</dbReference>
<dbReference type="EMBL" id="JBEPMJ010000014">
    <property type="protein sequence ID" value="MET3750791.1"/>
    <property type="molecule type" value="Genomic_DNA"/>
</dbReference>
<feature type="transmembrane region" description="Helical" evidence="1">
    <location>
        <begin position="6"/>
        <end position="25"/>
    </location>
</feature>
<proteinExistence type="predicted"/>